<evidence type="ECO:0000256" key="6">
    <source>
        <dbReference type="ARBA" id="ARBA00023016"/>
    </source>
</evidence>
<evidence type="ECO:0000256" key="10">
    <source>
        <dbReference type="SAM" id="MobiDB-lite"/>
    </source>
</evidence>
<evidence type="ECO:0000313" key="11">
    <source>
        <dbReference type="EMBL" id="PRC12917.1"/>
    </source>
</evidence>
<evidence type="ECO:0000256" key="9">
    <source>
        <dbReference type="RuleBase" id="RU003322"/>
    </source>
</evidence>
<comment type="caution">
    <text evidence="11">The sequence shown here is derived from an EMBL/GenBank/DDBJ whole genome shotgun (WGS) entry which is preliminary data.</text>
</comment>
<dbReference type="SUPFAM" id="SSF53067">
    <property type="entry name" value="Actin-like ATPase domain"/>
    <property type="match status" value="2"/>
</dbReference>
<dbReference type="HAMAP" id="MF_00332">
    <property type="entry name" value="DnaK"/>
    <property type="match status" value="1"/>
</dbReference>
<proteinExistence type="evidence at transcript level"/>
<dbReference type="InterPro" id="IPR012725">
    <property type="entry name" value="Chaperone_DnaK"/>
</dbReference>
<dbReference type="PROSITE" id="PS00297">
    <property type="entry name" value="HSP70_1"/>
    <property type="match status" value="1"/>
</dbReference>
<dbReference type="NCBIfam" id="TIGR02350">
    <property type="entry name" value="prok_dnaK"/>
    <property type="match status" value="1"/>
</dbReference>
<dbReference type="PRINTS" id="PR00301">
    <property type="entry name" value="HEATSHOCK70"/>
</dbReference>
<gene>
    <name evidence="8" type="primary">dnaK</name>
    <name evidence="11" type="ORF">CQZ99_22135</name>
</gene>
<evidence type="ECO:0000256" key="3">
    <source>
        <dbReference type="ARBA" id="ARBA00022553"/>
    </source>
</evidence>
<dbReference type="SUPFAM" id="SSF100920">
    <property type="entry name" value="Heat shock protein 70kD (HSP70), peptide-binding domain"/>
    <property type="match status" value="1"/>
</dbReference>
<feature type="modified residue" description="Phosphothreonine; by autocatalysis" evidence="8">
    <location>
        <position position="199"/>
    </location>
</feature>
<dbReference type="Gene3D" id="1.20.1270.10">
    <property type="match status" value="1"/>
</dbReference>
<evidence type="ECO:0000256" key="4">
    <source>
        <dbReference type="ARBA" id="ARBA00022741"/>
    </source>
</evidence>
<dbReference type="Gene3D" id="3.30.420.40">
    <property type="match status" value="2"/>
</dbReference>
<dbReference type="Proteomes" id="UP000238045">
    <property type="component" value="Unassembled WGS sequence"/>
</dbReference>
<comment type="function">
    <text evidence="8">Acts as a chaperone.</text>
</comment>
<dbReference type="RefSeq" id="WP_105698709.1">
    <property type="nucleotide sequence ID" value="NZ_CP159260.1"/>
</dbReference>
<dbReference type="AlphaFoldDB" id="A0A2S9ED34"/>
<evidence type="ECO:0000256" key="1">
    <source>
        <dbReference type="ARBA" id="ARBA00007381"/>
    </source>
</evidence>
<evidence type="ECO:0000256" key="7">
    <source>
        <dbReference type="ARBA" id="ARBA00023186"/>
    </source>
</evidence>
<keyword evidence="7 8" id="KW-0143">Chaperone</keyword>
<dbReference type="GO" id="GO:0140662">
    <property type="term" value="F:ATP-dependent protein folding chaperone"/>
    <property type="evidence" value="ECO:0007669"/>
    <property type="project" value="InterPro"/>
</dbReference>
<dbReference type="InterPro" id="IPR018181">
    <property type="entry name" value="Heat_shock_70_CS"/>
</dbReference>
<dbReference type="FunFam" id="1.20.1270.10:FF:000001">
    <property type="entry name" value="Molecular chaperone DnaK"/>
    <property type="match status" value="1"/>
</dbReference>
<sequence length="638" mass="68396">MGKIIGIDLGTTNSCVSILENGKAKVIENAEGARTTPSIIAYANDGEILVGQSAKRQAVTNPHNTLYAVKRLIGRKFDEEVVQKDIKMVPYKIAKADNGDAWVEVNGQKMSAPQISAEVLKKMKKTAEDYLGETVTEAVITVPAYFNDSQRQATKDAGRIAGLDVKRIINEPTAAALAYGMDKAKGDHTVIVYDLGGGTFDVSVIEIAEVDGEHQFEVLATNGDTFLGGEDFDIRLIDYLVDEFKKESGMNLKGDPLAMQRLKEAAEKAKIELSSSNATDVNLPYITADATGPKHLNVKISRAKLESLVEDLVQRTIEPCRIALKDAGIDVGSINDVILVGGQTRMPLVQQKVTEFFGKEARKDVNPDEAVAMGAAIQGAVLAGDVKDVLLLDVSPLTLGIETMGGVMTALIEKNTTIPTKKSQVFSTADDNQGAVTIHVLQGERKQAAQNKSLGKFDLAEIPPAPRGVPQIEVTFDIDANGILHVGAKDKATGKEQKITIKANSGLSDEEIQQMIRDAETNAEADKKFEELAGARNQGDALVHSTRKMIADAGDKVTAEEKTAIEAAVVALEAAVKGDDKAAIEAKVEELSKVSAPVAQKMYAEQGQPAEGAAQQAEPEAKHDDVVDAEFEEVKDQK</sequence>
<evidence type="ECO:0000256" key="8">
    <source>
        <dbReference type="HAMAP-Rule" id="MF_00332"/>
    </source>
</evidence>
<keyword evidence="5 8" id="KW-0067">ATP-binding</keyword>
<feature type="compositionally biased region" description="Basic and acidic residues" evidence="10">
    <location>
        <begin position="619"/>
        <end position="638"/>
    </location>
</feature>
<keyword evidence="6 8" id="KW-0346">Stress response</keyword>
<keyword evidence="12" id="KW-1185">Reference proteome</keyword>
<evidence type="ECO:0000256" key="2">
    <source>
        <dbReference type="ARBA" id="ARBA00014415"/>
    </source>
</evidence>
<dbReference type="Pfam" id="PF00012">
    <property type="entry name" value="HSP70"/>
    <property type="match status" value="1"/>
</dbReference>
<dbReference type="CDD" id="cd10234">
    <property type="entry name" value="ASKHA_NBD_HSP70_DnaK-like"/>
    <property type="match status" value="1"/>
</dbReference>
<dbReference type="InterPro" id="IPR013126">
    <property type="entry name" value="Hsp_70_fam"/>
</dbReference>
<keyword evidence="3 8" id="KW-0597">Phosphoprotein</keyword>
<name>A0A2S9ED34_9PSED</name>
<accession>A0A2S9ED34</accession>
<dbReference type="InterPro" id="IPR029048">
    <property type="entry name" value="HSP70_C_sf"/>
</dbReference>
<keyword evidence="4 8" id="KW-0547">Nucleotide-binding</keyword>
<protein>
    <recommendedName>
        <fullName evidence="2 8">Chaperone protein DnaK</fullName>
    </recommendedName>
    <alternativeName>
        <fullName evidence="8">HSP70</fullName>
    </alternativeName>
    <alternativeName>
        <fullName evidence="8">Heat shock 70 kDa protein</fullName>
    </alternativeName>
    <alternativeName>
        <fullName evidence="8">Heat shock protein 70</fullName>
    </alternativeName>
</protein>
<dbReference type="InterPro" id="IPR029047">
    <property type="entry name" value="HSP70_peptide-bd_sf"/>
</dbReference>
<dbReference type="FunFam" id="3.30.420.40:FF:000004">
    <property type="entry name" value="Molecular chaperone DnaK"/>
    <property type="match status" value="1"/>
</dbReference>
<comment type="similarity">
    <text evidence="1 8 9">Belongs to the heat shock protein 70 family.</text>
</comment>
<reference evidence="11 12" key="1">
    <citation type="submission" date="2017-09" db="EMBL/GenBank/DDBJ databases">
        <title>Genomic, metabolic, and phenotypic characteristics of bacterial isolates from the natural microbiome of the model nematode Caenorhabditis elegans.</title>
        <authorList>
            <person name="Zimmermann J."/>
            <person name="Obeng N."/>
            <person name="Yang W."/>
            <person name="Obeng O."/>
            <person name="Kissoyan K."/>
            <person name="Pees B."/>
            <person name="Dirksen P."/>
            <person name="Hoppner M."/>
            <person name="Franke A."/>
            <person name="Rosenstiel P."/>
            <person name="Leippe M."/>
            <person name="Dierking K."/>
            <person name="Kaleta C."/>
            <person name="Schulenburg H."/>
        </authorList>
    </citation>
    <scope>NUCLEOTIDE SEQUENCE [LARGE SCALE GENOMIC DNA]</scope>
    <source>
        <strain evidence="11 12">MYb117</strain>
    </source>
</reference>
<evidence type="ECO:0000313" key="12">
    <source>
        <dbReference type="Proteomes" id="UP000238045"/>
    </source>
</evidence>
<dbReference type="STRING" id="1282356.H045_16900"/>
<comment type="induction">
    <text evidence="8">By stress conditions e.g. heat shock.</text>
</comment>
<dbReference type="NCBIfam" id="NF001413">
    <property type="entry name" value="PRK00290.1"/>
    <property type="match status" value="1"/>
</dbReference>
<organism evidence="11 12">
    <name type="scientific">Pseudomonas poae</name>
    <dbReference type="NCBI Taxonomy" id="200451"/>
    <lineage>
        <taxon>Bacteria</taxon>
        <taxon>Pseudomonadati</taxon>
        <taxon>Pseudomonadota</taxon>
        <taxon>Gammaproteobacteria</taxon>
        <taxon>Pseudomonadales</taxon>
        <taxon>Pseudomonadaceae</taxon>
        <taxon>Pseudomonas</taxon>
    </lineage>
</organism>
<dbReference type="FunFam" id="3.90.640.10:FF:000003">
    <property type="entry name" value="Molecular chaperone DnaK"/>
    <property type="match status" value="1"/>
</dbReference>
<dbReference type="PROSITE" id="PS00329">
    <property type="entry name" value="HSP70_2"/>
    <property type="match status" value="1"/>
</dbReference>
<feature type="region of interest" description="Disordered" evidence="10">
    <location>
        <begin position="602"/>
        <end position="638"/>
    </location>
</feature>
<feature type="compositionally biased region" description="Low complexity" evidence="10">
    <location>
        <begin position="604"/>
        <end position="618"/>
    </location>
</feature>
<dbReference type="SUPFAM" id="SSF100934">
    <property type="entry name" value="Heat shock protein 70kD (HSP70), C-terminal subdomain"/>
    <property type="match status" value="1"/>
</dbReference>
<dbReference type="EMBL" id="PCQL01000029">
    <property type="protein sequence ID" value="PRC12917.1"/>
    <property type="molecule type" value="Genomic_DNA"/>
</dbReference>
<dbReference type="GO" id="GO:0051082">
    <property type="term" value="F:unfolded protein binding"/>
    <property type="evidence" value="ECO:0007669"/>
    <property type="project" value="InterPro"/>
</dbReference>
<dbReference type="InterPro" id="IPR043129">
    <property type="entry name" value="ATPase_NBD"/>
</dbReference>
<dbReference type="PANTHER" id="PTHR19375">
    <property type="entry name" value="HEAT SHOCK PROTEIN 70KDA"/>
    <property type="match status" value="1"/>
</dbReference>
<dbReference type="Gene3D" id="3.90.640.10">
    <property type="entry name" value="Actin, Chain A, domain 4"/>
    <property type="match status" value="1"/>
</dbReference>
<dbReference type="FunFam" id="2.60.34.10:FF:000014">
    <property type="entry name" value="Chaperone protein DnaK HSP70"/>
    <property type="match status" value="1"/>
</dbReference>
<dbReference type="PROSITE" id="PS01036">
    <property type="entry name" value="HSP70_3"/>
    <property type="match status" value="1"/>
</dbReference>
<dbReference type="GO" id="GO:0005524">
    <property type="term" value="F:ATP binding"/>
    <property type="evidence" value="ECO:0007669"/>
    <property type="project" value="UniProtKB-UniRule"/>
</dbReference>
<dbReference type="NCBIfam" id="NF003520">
    <property type="entry name" value="PRK05183.1"/>
    <property type="match status" value="1"/>
</dbReference>
<evidence type="ECO:0000256" key="5">
    <source>
        <dbReference type="ARBA" id="ARBA00022840"/>
    </source>
</evidence>
<dbReference type="Gene3D" id="2.60.34.10">
    <property type="entry name" value="Substrate Binding Domain Of DNAk, Chain A, domain 1"/>
    <property type="match status" value="1"/>
</dbReference>